<keyword evidence="7" id="KW-1185">Reference proteome</keyword>
<dbReference type="Gene3D" id="3.30.40.10">
    <property type="entry name" value="Zinc/RING finger domain, C3HC4 (zinc finger)"/>
    <property type="match status" value="1"/>
</dbReference>
<keyword evidence="1" id="KW-0479">Metal-binding</keyword>
<dbReference type="InterPro" id="IPR051834">
    <property type="entry name" value="RING_finger_E3_ligase"/>
</dbReference>
<dbReference type="Proteomes" id="UP001162001">
    <property type="component" value="Segment"/>
</dbReference>
<name>A0A7D3QU16_9VIRU</name>
<evidence type="ECO:0000256" key="1">
    <source>
        <dbReference type="ARBA" id="ARBA00022723"/>
    </source>
</evidence>
<keyword evidence="2 4" id="KW-0863">Zinc-finger</keyword>
<sequence>MDQDIELAIRVNANENGIFDEDVIQSLIQEYVNGQHQDIDIDVDDHDDNDDIGNMINETFYMNLTDRPREYLSNSENYLATITDMENMLFDDMPEFINDARQRVVRNQFTVQNNPPIQYQLPGNNINPLFNMFGFNTLQQLGMNAPLVFGGTINPLTGQFQQINLNNASNGSILNQLETLFQNSPIQTLLQPFNIETLGNINNLFQQPVSVVLTEEALNKLPKLSYDNLKKELPTIDQDEKCIICYSKLIDDNEKYTYTLLPCKHAFHTDCIVPYLKDYNYHCPICREECGDHEAKIE</sequence>
<proteinExistence type="predicted"/>
<keyword evidence="3" id="KW-0862">Zinc</keyword>
<evidence type="ECO:0000256" key="2">
    <source>
        <dbReference type="ARBA" id="ARBA00022771"/>
    </source>
</evidence>
<organism evidence="6 7">
    <name type="scientific">Fadolivirus FV1/VV64</name>
    <dbReference type="NCBI Taxonomy" id="3070911"/>
    <lineage>
        <taxon>Viruses</taxon>
        <taxon>Varidnaviria</taxon>
        <taxon>Bamfordvirae</taxon>
        <taxon>Nucleocytoviricota</taxon>
        <taxon>Megaviricetes</taxon>
        <taxon>Imitervirales</taxon>
        <taxon>Mimiviridae</taxon>
        <taxon>Klosneuvirinae</taxon>
        <taxon>Fadolivirus</taxon>
        <taxon>Fadolivirus algeromassiliense</taxon>
    </lineage>
</organism>
<reference evidence="6 7" key="1">
    <citation type="submission" date="2020-04" db="EMBL/GenBank/DDBJ databases">
        <title>Advantages and limits of metagenomic assembly and binning of a giant virus.</title>
        <authorList>
            <person name="Schulz F."/>
            <person name="Andreani J."/>
            <person name="Francis R."/>
            <person name="Boudjemaa H."/>
            <person name="Bou Khalil J.Y."/>
            <person name="Lee J."/>
            <person name="La Scola B."/>
            <person name="Woyke T."/>
        </authorList>
    </citation>
    <scope>NUCLEOTIDE SEQUENCE [LARGE SCALE GENOMIC DNA]</scope>
    <source>
        <strain evidence="6 7">FV1/VV64</strain>
    </source>
</reference>
<dbReference type="Pfam" id="PF13639">
    <property type="entry name" value="zf-RING_2"/>
    <property type="match status" value="1"/>
</dbReference>
<accession>A0A7D3QU16</accession>
<evidence type="ECO:0000256" key="3">
    <source>
        <dbReference type="ARBA" id="ARBA00022833"/>
    </source>
</evidence>
<dbReference type="PROSITE" id="PS50089">
    <property type="entry name" value="ZF_RING_2"/>
    <property type="match status" value="1"/>
</dbReference>
<dbReference type="InterPro" id="IPR001841">
    <property type="entry name" value="Znf_RING"/>
</dbReference>
<dbReference type="GO" id="GO:0006511">
    <property type="term" value="P:ubiquitin-dependent protein catabolic process"/>
    <property type="evidence" value="ECO:0007669"/>
    <property type="project" value="TreeGrafter"/>
</dbReference>
<evidence type="ECO:0000313" key="6">
    <source>
        <dbReference type="EMBL" id="QKF93783.1"/>
    </source>
</evidence>
<feature type="domain" description="RING-type" evidence="5">
    <location>
        <begin position="242"/>
        <end position="287"/>
    </location>
</feature>
<dbReference type="InterPro" id="IPR013083">
    <property type="entry name" value="Znf_RING/FYVE/PHD"/>
</dbReference>
<gene>
    <name evidence="6" type="ORF">Fadolivirus_1_325</name>
</gene>
<dbReference type="GO" id="GO:0008270">
    <property type="term" value="F:zinc ion binding"/>
    <property type="evidence" value="ECO:0007669"/>
    <property type="project" value="UniProtKB-KW"/>
</dbReference>
<dbReference type="GO" id="GO:0061630">
    <property type="term" value="F:ubiquitin protein ligase activity"/>
    <property type="evidence" value="ECO:0007669"/>
    <property type="project" value="TreeGrafter"/>
</dbReference>
<evidence type="ECO:0000256" key="4">
    <source>
        <dbReference type="PROSITE-ProRule" id="PRU00175"/>
    </source>
</evidence>
<dbReference type="SMART" id="SM00184">
    <property type="entry name" value="RING"/>
    <property type="match status" value="1"/>
</dbReference>
<protein>
    <submittedName>
        <fullName evidence="6">RING H2 subclass finger protein</fullName>
    </submittedName>
</protein>
<dbReference type="EMBL" id="MT418680">
    <property type="protein sequence ID" value="QKF93783.1"/>
    <property type="molecule type" value="Genomic_DNA"/>
</dbReference>
<dbReference type="PANTHER" id="PTHR45931">
    <property type="entry name" value="SI:CH211-59O9.10"/>
    <property type="match status" value="1"/>
</dbReference>
<evidence type="ECO:0000259" key="5">
    <source>
        <dbReference type="PROSITE" id="PS50089"/>
    </source>
</evidence>
<dbReference type="CDD" id="cd16448">
    <property type="entry name" value="RING-H2"/>
    <property type="match status" value="1"/>
</dbReference>
<dbReference type="SUPFAM" id="SSF57850">
    <property type="entry name" value="RING/U-box"/>
    <property type="match status" value="1"/>
</dbReference>
<evidence type="ECO:0000313" key="7">
    <source>
        <dbReference type="Proteomes" id="UP001162001"/>
    </source>
</evidence>
<dbReference type="PANTHER" id="PTHR45931:SF3">
    <property type="entry name" value="RING ZINC FINGER-CONTAINING PROTEIN"/>
    <property type="match status" value="1"/>
</dbReference>